<dbReference type="AlphaFoldDB" id="A0A8S3WR53"/>
<evidence type="ECO:0000313" key="2">
    <source>
        <dbReference type="Proteomes" id="UP000691718"/>
    </source>
</evidence>
<keyword evidence="2" id="KW-1185">Reference proteome</keyword>
<dbReference type="Proteomes" id="UP000691718">
    <property type="component" value="Unassembled WGS sequence"/>
</dbReference>
<dbReference type="OrthoDB" id="7471477at2759"/>
<evidence type="ECO:0000313" key="1">
    <source>
        <dbReference type="EMBL" id="CAG4976880.1"/>
    </source>
</evidence>
<proteinExistence type="predicted"/>
<dbReference type="EMBL" id="CAJQZP010000692">
    <property type="protein sequence ID" value="CAG4976880.1"/>
    <property type="molecule type" value="Genomic_DNA"/>
</dbReference>
<organism evidence="1 2">
    <name type="scientific">Parnassius apollo</name>
    <name type="common">Apollo butterfly</name>
    <name type="synonym">Papilio apollo</name>
    <dbReference type="NCBI Taxonomy" id="110799"/>
    <lineage>
        <taxon>Eukaryota</taxon>
        <taxon>Metazoa</taxon>
        <taxon>Ecdysozoa</taxon>
        <taxon>Arthropoda</taxon>
        <taxon>Hexapoda</taxon>
        <taxon>Insecta</taxon>
        <taxon>Pterygota</taxon>
        <taxon>Neoptera</taxon>
        <taxon>Endopterygota</taxon>
        <taxon>Lepidoptera</taxon>
        <taxon>Glossata</taxon>
        <taxon>Ditrysia</taxon>
        <taxon>Papilionoidea</taxon>
        <taxon>Papilionidae</taxon>
        <taxon>Parnassiinae</taxon>
        <taxon>Parnassini</taxon>
        <taxon>Parnassius</taxon>
        <taxon>Parnassius</taxon>
    </lineage>
</organism>
<accession>A0A8S3WR53</accession>
<reference evidence="1" key="1">
    <citation type="submission" date="2021-04" db="EMBL/GenBank/DDBJ databases">
        <authorList>
            <person name="Tunstrom K."/>
        </authorList>
    </citation>
    <scope>NUCLEOTIDE SEQUENCE</scope>
</reference>
<protein>
    <submittedName>
        <fullName evidence="1">(apollo) hypothetical protein</fullName>
    </submittedName>
</protein>
<name>A0A8S3WR53_PARAO</name>
<sequence length="190" mass="21764">MQSRSAKLVSAALRNDISVAEWSILPSTSSGIQNSVQASSSEHVVVPHFLLDTGSDFDSDDSVLDKTYELPKAWEKISDSDGFDSEDFIPCSQPISKRIILESPEYSDEETTVQLTKKGTIRKRKTYNVSIKDRKRLKTEEKIKLKYFVKPGCREDICKKKCSARFSEEYRKIVNSNFRKMTWMEQNASF</sequence>
<comment type="caution">
    <text evidence="1">The sequence shown here is derived from an EMBL/GenBank/DDBJ whole genome shotgun (WGS) entry which is preliminary data.</text>
</comment>
<gene>
    <name evidence="1" type="ORF">PAPOLLO_LOCUS9320</name>
</gene>